<dbReference type="Pfam" id="PF12804">
    <property type="entry name" value="NTP_transf_3"/>
    <property type="match status" value="1"/>
</dbReference>
<dbReference type="GO" id="GO:0016779">
    <property type="term" value="F:nucleotidyltransferase activity"/>
    <property type="evidence" value="ECO:0007669"/>
    <property type="project" value="UniProtKB-ARBA"/>
</dbReference>
<feature type="domain" description="MobA-like NTP transferase" evidence="1">
    <location>
        <begin position="24"/>
        <end position="198"/>
    </location>
</feature>
<dbReference type="EMBL" id="CP002353">
    <property type="protein sequence ID" value="ADV62101.1"/>
    <property type="molecule type" value="Genomic_DNA"/>
</dbReference>
<dbReference type="KEGG" id="ipa:Isop_1516"/>
<sequence>MSFYLNLNRHSFPVPSPRVRFPVILPAAGSSRRMGRPKLILPWRGTTILARVVEEFARGGAGPIVVVTPPRHHDEFEMMVQSVEVLNLSVHVQWVVPEEPLAEMKASIVMGLDALCSPANRSPAPVAFLLAPADSVGIRADLVRRVIQSFDPNQPERIVVPARRSDGRQGHPVLIPWPVAAAMRALPDGVGVNALFKEEALRRRLGMTAFPIELLWVDEEDFLSDLDTPDDYQRLLAHDSLIEQA</sequence>
<organism evidence="2 3">
    <name type="scientific">Isosphaera pallida (strain ATCC 43644 / DSM 9630 / IS1B)</name>
    <dbReference type="NCBI Taxonomy" id="575540"/>
    <lineage>
        <taxon>Bacteria</taxon>
        <taxon>Pseudomonadati</taxon>
        <taxon>Planctomycetota</taxon>
        <taxon>Planctomycetia</taxon>
        <taxon>Isosphaerales</taxon>
        <taxon>Isosphaeraceae</taxon>
        <taxon>Isosphaera</taxon>
    </lineage>
</organism>
<gene>
    <name evidence="2" type="ordered locus">Isop_1516</name>
</gene>
<dbReference type="HOGENOM" id="CLU_061980_1_2_0"/>
<dbReference type="CDD" id="cd04182">
    <property type="entry name" value="GT_2_like_f"/>
    <property type="match status" value="1"/>
</dbReference>
<dbReference type="InterPro" id="IPR025877">
    <property type="entry name" value="MobA-like_NTP_Trfase"/>
</dbReference>
<keyword evidence="3" id="KW-1185">Reference proteome</keyword>
<dbReference type="InterPro" id="IPR029044">
    <property type="entry name" value="Nucleotide-diphossugar_trans"/>
</dbReference>
<dbReference type="RefSeq" id="WP_013564389.1">
    <property type="nucleotide sequence ID" value="NC_014962.1"/>
</dbReference>
<dbReference type="InParanoid" id="E8QYW4"/>
<name>E8QYW4_ISOPI</name>
<dbReference type="OrthoDB" id="285216at2"/>
<proteinExistence type="predicted"/>
<dbReference type="AlphaFoldDB" id="E8QYW4"/>
<evidence type="ECO:0000313" key="2">
    <source>
        <dbReference type="EMBL" id="ADV62101.1"/>
    </source>
</evidence>
<dbReference type="Gene3D" id="3.90.550.10">
    <property type="entry name" value="Spore Coat Polysaccharide Biosynthesis Protein SpsA, Chain A"/>
    <property type="match status" value="1"/>
</dbReference>
<dbReference type="PANTHER" id="PTHR43777">
    <property type="entry name" value="MOLYBDENUM COFACTOR CYTIDYLYLTRANSFERASE"/>
    <property type="match status" value="1"/>
</dbReference>
<evidence type="ECO:0000313" key="3">
    <source>
        <dbReference type="Proteomes" id="UP000008631"/>
    </source>
</evidence>
<reference evidence="2 3" key="2">
    <citation type="journal article" date="2011" name="Stand. Genomic Sci.">
        <title>Complete genome sequence of Isosphaera pallida type strain (IS1B).</title>
        <authorList>
            <consortium name="US DOE Joint Genome Institute (JGI-PGF)"/>
            <person name="Goker M."/>
            <person name="Cleland D."/>
            <person name="Saunders E."/>
            <person name="Lapidus A."/>
            <person name="Nolan M."/>
            <person name="Lucas S."/>
            <person name="Hammon N."/>
            <person name="Deshpande S."/>
            <person name="Cheng J.F."/>
            <person name="Tapia R."/>
            <person name="Han C."/>
            <person name="Goodwin L."/>
            <person name="Pitluck S."/>
            <person name="Liolios K."/>
            <person name="Pagani I."/>
            <person name="Ivanova N."/>
            <person name="Mavromatis K."/>
            <person name="Pati A."/>
            <person name="Chen A."/>
            <person name="Palaniappan K."/>
            <person name="Land M."/>
            <person name="Hauser L."/>
            <person name="Chang Y.J."/>
            <person name="Jeffries C.D."/>
            <person name="Detter J.C."/>
            <person name="Beck B."/>
            <person name="Woyke T."/>
            <person name="Bristow J."/>
            <person name="Eisen J.A."/>
            <person name="Markowitz V."/>
            <person name="Hugenholtz P."/>
            <person name="Kyrpides N.C."/>
            <person name="Klenk H.P."/>
        </authorList>
    </citation>
    <scope>NUCLEOTIDE SEQUENCE [LARGE SCALE GENOMIC DNA]</scope>
    <source>
        <strain evidence="3">ATCC 43644 / DSM 9630 / IS1B</strain>
    </source>
</reference>
<accession>E8QYW4</accession>
<reference key="1">
    <citation type="submission" date="2010-11" db="EMBL/GenBank/DDBJ databases">
        <title>The complete sequence of chromosome of Isophaera pallida ATCC 43644.</title>
        <authorList>
            <consortium name="US DOE Joint Genome Institute (JGI-PGF)"/>
            <person name="Lucas S."/>
            <person name="Copeland A."/>
            <person name="Lapidus A."/>
            <person name="Bruce D."/>
            <person name="Goodwin L."/>
            <person name="Pitluck S."/>
            <person name="Kyrpides N."/>
            <person name="Mavromatis K."/>
            <person name="Pagani I."/>
            <person name="Ivanova N."/>
            <person name="Saunders E."/>
            <person name="Brettin T."/>
            <person name="Detter J.C."/>
            <person name="Han C."/>
            <person name="Tapia R."/>
            <person name="Land M."/>
            <person name="Hauser L."/>
            <person name="Markowitz V."/>
            <person name="Cheng J.-F."/>
            <person name="Hugenholtz P."/>
            <person name="Woyke T."/>
            <person name="Wu D."/>
            <person name="Eisen J.A."/>
        </authorList>
    </citation>
    <scope>NUCLEOTIDE SEQUENCE</scope>
    <source>
        <strain>ATCC 43644</strain>
    </source>
</reference>
<evidence type="ECO:0000259" key="1">
    <source>
        <dbReference type="Pfam" id="PF12804"/>
    </source>
</evidence>
<dbReference type="eggNOG" id="COG2068">
    <property type="taxonomic scope" value="Bacteria"/>
</dbReference>
<dbReference type="PANTHER" id="PTHR43777:SF1">
    <property type="entry name" value="MOLYBDENUM COFACTOR CYTIDYLYLTRANSFERASE"/>
    <property type="match status" value="1"/>
</dbReference>
<dbReference type="Proteomes" id="UP000008631">
    <property type="component" value="Chromosome"/>
</dbReference>
<protein>
    <submittedName>
        <fullName evidence="2">MobA-like protein</fullName>
    </submittedName>
</protein>
<dbReference type="SUPFAM" id="SSF53448">
    <property type="entry name" value="Nucleotide-diphospho-sugar transferases"/>
    <property type="match status" value="1"/>
</dbReference>
<dbReference type="STRING" id="575540.Isop_1516"/>